<accession>A0A369AXA6</accession>
<evidence type="ECO:0000313" key="2">
    <source>
        <dbReference type="Proteomes" id="UP000253034"/>
    </source>
</evidence>
<name>A0A369AXA6_9FIRM</name>
<dbReference type="Proteomes" id="UP000253034">
    <property type="component" value="Unassembled WGS sequence"/>
</dbReference>
<dbReference type="OrthoDB" id="6396832at2"/>
<dbReference type="EMBL" id="QPJT01000016">
    <property type="protein sequence ID" value="RCX13791.1"/>
    <property type="molecule type" value="Genomic_DNA"/>
</dbReference>
<sequence length="454" mass="50844">MDKAIYEGFKSLGIQIPELLLPAKGIDMEKWSVVACDQYTSQPEYWQETASYIADSPSTLSLIFPEVYLEDSGGDQRIESINASMKSFVEVGILAPQKPGFIYVDRKTCCTGSRKGLMLAVDLERYDYRKGSQSLIRATEGTVIERLPPRIKVRENASLELPHIMLLIDDPAKTVIEPLADHVQSMEKLYDFELMMGGGHISGYRADSPKLVAEILDALKKLACPQAFAKKYNVSDDKGVLLFAVGDGNHSLATAKECWERIKASLSSEEQENHPSRYALVELVNVHDDGLVFEPIHRVVFNVEPGRLLDSMVEHMGDCCASYRYFDSKEQLDRYLSELPPSGTGHTLPFVSSKGWGAVTVDNPRCNLEVGTLQDFLDELSNRDENVKTDYIHGEDVVDSLGSQEGNMGFYLPPMDKNDLFKTVILDGVLPRKTFSMGEASEKRFYLECRKIKP</sequence>
<organism evidence="1 2">
    <name type="scientific">Anaerobacterium chartisolvens</name>
    <dbReference type="NCBI Taxonomy" id="1297424"/>
    <lineage>
        <taxon>Bacteria</taxon>
        <taxon>Bacillati</taxon>
        <taxon>Bacillota</taxon>
        <taxon>Clostridia</taxon>
        <taxon>Eubacteriales</taxon>
        <taxon>Oscillospiraceae</taxon>
        <taxon>Anaerobacterium</taxon>
    </lineage>
</organism>
<dbReference type="AlphaFoldDB" id="A0A369AXA6"/>
<keyword evidence="2" id="KW-1185">Reference proteome</keyword>
<dbReference type="PANTHER" id="PTHR36454">
    <property type="entry name" value="LMO2823 PROTEIN"/>
    <property type="match status" value="1"/>
</dbReference>
<dbReference type="RefSeq" id="WP_114298430.1">
    <property type="nucleotide sequence ID" value="NZ_QPJT01000016.1"/>
</dbReference>
<evidence type="ECO:0000313" key="1">
    <source>
        <dbReference type="EMBL" id="RCX13791.1"/>
    </source>
</evidence>
<dbReference type="Pfam" id="PF06245">
    <property type="entry name" value="DUF1015"/>
    <property type="match status" value="1"/>
</dbReference>
<protein>
    <submittedName>
        <fullName evidence="1">Uncharacterized protein DUF1015</fullName>
    </submittedName>
</protein>
<dbReference type="InterPro" id="IPR008323">
    <property type="entry name" value="UCP033563"/>
</dbReference>
<gene>
    <name evidence="1" type="ORF">DFR58_11620</name>
</gene>
<proteinExistence type="predicted"/>
<comment type="caution">
    <text evidence="1">The sequence shown here is derived from an EMBL/GenBank/DDBJ whole genome shotgun (WGS) entry which is preliminary data.</text>
</comment>
<reference evidence="1 2" key="1">
    <citation type="submission" date="2018-07" db="EMBL/GenBank/DDBJ databases">
        <title>Genomic Encyclopedia of Type Strains, Phase IV (KMG-IV): sequencing the most valuable type-strain genomes for metagenomic binning, comparative biology and taxonomic classification.</title>
        <authorList>
            <person name="Goeker M."/>
        </authorList>
    </citation>
    <scope>NUCLEOTIDE SEQUENCE [LARGE SCALE GENOMIC DNA]</scope>
    <source>
        <strain evidence="1 2">DSM 27016</strain>
    </source>
</reference>
<dbReference type="PANTHER" id="PTHR36454:SF1">
    <property type="entry name" value="DUF1015 DOMAIN-CONTAINING PROTEIN"/>
    <property type="match status" value="1"/>
</dbReference>